<name>A0A0C5VD38_9GAMM</name>
<dbReference type="RefSeq" id="WP_044615502.1">
    <property type="nucleotide sequence ID" value="NZ_CP007142.1"/>
</dbReference>
<sequence length="414" mass="46607">MQQIIKTITLLSPLVLILATPSLQARTSVNSSMSIGGYYIQSDQDDQEESSSGNVAELLIGINSEGNRYQLNSQYSGNYVVDYEADRSNFLAIGSTSLTLGNPARNYGLRFLHSARQVNQNDTLDPLDLDFTNTVSVSPFAGFEVGRRTNLDVYSRHSFLWNVNEKLSARDNRLGTNLVHNISDTQSTNLLYQLNYNESLGDNADNTLIHSVQAGWQRQSRKLETSAYIGFDFTDSDNSDDTKIITFGLRERYQDTDYSWSLGFRRGVTTELLETTETNTTDTDTENYRNTVVEDRLTAEFNSTILCRACQLSSSVIAIRSNDYDANDKDSNLLFNLGLEQRLRSDTSVQLRYQSALDYAGSWFYDQISTRNTFGAGLRYVFTRKLSTSLSTDYAIEDGDSQLIATLSLAYLFY</sequence>
<dbReference type="KEGG" id="gsn:YC6258_00397"/>
<protein>
    <submittedName>
        <fullName evidence="2">Uncharacterized protein</fullName>
    </submittedName>
</protein>
<gene>
    <name evidence="2" type="ORF">YC6258_00397</name>
</gene>
<evidence type="ECO:0000256" key="1">
    <source>
        <dbReference type="SAM" id="SignalP"/>
    </source>
</evidence>
<feature type="chain" id="PRO_5002183627" evidence="1">
    <location>
        <begin position="26"/>
        <end position="414"/>
    </location>
</feature>
<feature type="signal peptide" evidence="1">
    <location>
        <begin position="1"/>
        <end position="25"/>
    </location>
</feature>
<reference evidence="2 3" key="1">
    <citation type="submission" date="2014-01" db="EMBL/GenBank/DDBJ databases">
        <title>Full genme sequencing of cellulolytic bacterium Gynuella sunshinyii YC6258T gen. nov., sp. nov.</title>
        <authorList>
            <person name="Khan H."/>
            <person name="Chung E.J."/>
            <person name="Chung Y.R."/>
        </authorList>
    </citation>
    <scope>NUCLEOTIDE SEQUENCE [LARGE SCALE GENOMIC DNA]</scope>
    <source>
        <strain evidence="2 3">YC6258</strain>
    </source>
</reference>
<organism evidence="2 3">
    <name type="scientific">Gynuella sunshinyii YC6258</name>
    <dbReference type="NCBI Taxonomy" id="1445510"/>
    <lineage>
        <taxon>Bacteria</taxon>
        <taxon>Pseudomonadati</taxon>
        <taxon>Pseudomonadota</taxon>
        <taxon>Gammaproteobacteria</taxon>
        <taxon>Oceanospirillales</taxon>
        <taxon>Saccharospirillaceae</taxon>
        <taxon>Gynuella</taxon>
    </lineage>
</organism>
<accession>A0A0C5VD38</accession>
<proteinExistence type="predicted"/>
<keyword evidence="1" id="KW-0732">Signal</keyword>
<dbReference type="Proteomes" id="UP000032266">
    <property type="component" value="Chromosome"/>
</dbReference>
<dbReference type="HOGENOM" id="CLU_663526_0_0_6"/>
<evidence type="ECO:0000313" key="3">
    <source>
        <dbReference type="Proteomes" id="UP000032266"/>
    </source>
</evidence>
<dbReference type="AlphaFoldDB" id="A0A0C5VD38"/>
<keyword evidence="3" id="KW-1185">Reference proteome</keyword>
<evidence type="ECO:0000313" key="2">
    <source>
        <dbReference type="EMBL" id="AJQ92447.1"/>
    </source>
</evidence>
<dbReference type="EMBL" id="CP007142">
    <property type="protein sequence ID" value="AJQ92447.1"/>
    <property type="molecule type" value="Genomic_DNA"/>
</dbReference>